<protein>
    <recommendedName>
        <fullName evidence="6">Glycosyl transferase family 3 domain-containing protein</fullName>
    </recommendedName>
</protein>
<dbReference type="EMBL" id="BJMM01000031">
    <property type="protein sequence ID" value="GEB52463.1"/>
    <property type="molecule type" value="Genomic_DNA"/>
</dbReference>
<dbReference type="Pfam" id="PF00591">
    <property type="entry name" value="Glycos_transf_3"/>
    <property type="match status" value="1"/>
</dbReference>
<gene>
    <name evidence="7" type="ORF">SCA03_50140</name>
</gene>
<keyword evidence="3" id="KW-0822">Tryptophan biosynthesis</keyword>
<dbReference type="InterPro" id="IPR000312">
    <property type="entry name" value="Glycosyl_Trfase_fam3"/>
</dbReference>
<keyword evidence="4" id="KW-0057">Aromatic amino acid biosynthesis</keyword>
<dbReference type="InterPro" id="IPR035902">
    <property type="entry name" value="Nuc_phospho_transferase"/>
</dbReference>
<organism evidence="7 8">
    <name type="scientific">Streptomyces cacaoi</name>
    <dbReference type="NCBI Taxonomy" id="1898"/>
    <lineage>
        <taxon>Bacteria</taxon>
        <taxon>Bacillati</taxon>
        <taxon>Actinomycetota</taxon>
        <taxon>Actinomycetes</taxon>
        <taxon>Kitasatosporales</taxon>
        <taxon>Streptomycetaceae</taxon>
        <taxon>Streptomyces</taxon>
    </lineage>
</organism>
<evidence type="ECO:0000256" key="5">
    <source>
        <dbReference type="SAM" id="MobiDB-lite"/>
    </source>
</evidence>
<name>A0A4Y3R6U2_STRCI</name>
<evidence type="ECO:0000259" key="6">
    <source>
        <dbReference type="Pfam" id="PF00591"/>
    </source>
</evidence>
<evidence type="ECO:0000313" key="7">
    <source>
        <dbReference type="EMBL" id="GEB52463.1"/>
    </source>
</evidence>
<dbReference type="AlphaFoldDB" id="A0A4Y3R6U2"/>
<evidence type="ECO:0000256" key="1">
    <source>
        <dbReference type="ARBA" id="ARBA00022676"/>
    </source>
</evidence>
<comment type="caution">
    <text evidence="7">The sequence shown here is derived from an EMBL/GenBank/DDBJ whole genome shotgun (WGS) entry which is preliminary data.</text>
</comment>
<evidence type="ECO:0000256" key="4">
    <source>
        <dbReference type="ARBA" id="ARBA00023141"/>
    </source>
</evidence>
<evidence type="ECO:0000313" key="8">
    <source>
        <dbReference type="Proteomes" id="UP000319210"/>
    </source>
</evidence>
<dbReference type="OrthoDB" id="5145355at2"/>
<dbReference type="RefSeq" id="WP_086816022.1">
    <property type="nucleotide sequence ID" value="NZ_BJMM01000031.1"/>
</dbReference>
<proteinExistence type="predicted"/>
<accession>A0A4Y3R6U2</accession>
<dbReference type="InterPro" id="IPR005940">
    <property type="entry name" value="Anthranilate_Pribosyl_Tfrase"/>
</dbReference>
<dbReference type="GO" id="GO:0004048">
    <property type="term" value="F:anthranilate phosphoribosyltransferase activity"/>
    <property type="evidence" value="ECO:0007669"/>
    <property type="project" value="InterPro"/>
</dbReference>
<sequence>MHEVITGLLAGRPVAERETWRSLWDRLGDGTLGKEQAVALLASLTTRLPGSDTLRALIESLHERRPAPGTAGAAEALGTGGAADALGSAGAVDTSGAVNIVGTGGGPATFNISTAAAFTAAACGVRVVKTGSRAYTSQLGSVDLLQRLGVRLTSSYAETAAALGRDGIAFAGPFVYPAELTRLARTVLPLGMRPFGRFLNALGPFLAELPVAAQVTGVSHAVPLDTLRALAAAQAAGTGRRIWLTGNAHGADELLGFSDNTVHTQEGRLDLKAGALTRGDGGFAQLRPVEPEEAPAHFLAVLSGAAHPVAVDTVCLNAAALAVAAGHRADWAAAVADAREAIASGAVRALVERVSGTAAEAAGRRAAGGPGRAPEPEVARG</sequence>
<dbReference type="GO" id="GO:0000162">
    <property type="term" value="P:L-tryptophan biosynthetic process"/>
    <property type="evidence" value="ECO:0007669"/>
    <property type="project" value="UniProtKB-KW"/>
</dbReference>
<evidence type="ECO:0000256" key="2">
    <source>
        <dbReference type="ARBA" id="ARBA00022679"/>
    </source>
</evidence>
<dbReference type="Proteomes" id="UP000319210">
    <property type="component" value="Unassembled WGS sequence"/>
</dbReference>
<dbReference type="SUPFAM" id="SSF52418">
    <property type="entry name" value="Nucleoside phosphorylase/phosphoribosyltransferase catalytic domain"/>
    <property type="match status" value="1"/>
</dbReference>
<keyword evidence="2" id="KW-0808">Transferase</keyword>
<dbReference type="PANTHER" id="PTHR43285">
    <property type="entry name" value="ANTHRANILATE PHOSPHORIBOSYLTRANSFERASE"/>
    <property type="match status" value="1"/>
</dbReference>
<keyword evidence="3" id="KW-0028">Amino-acid biosynthesis</keyword>
<keyword evidence="8" id="KW-1185">Reference proteome</keyword>
<dbReference type="PANTHER" id="PTHR43285:SF2">
    <property type="entry name" value="ANTHRANILATE PHOSPHORIBOSYLTRANSFERASE"/>
    <property type="match status" value="1"/>
</dbReference>
<reference evidence="7 8" key="1">
    <citation type="submission" date="2019-06" db="EMBL/GenBank/DDBJ databases">
        <title>Whole genome shotgun sequence of Streptomyces cacaoi subsp. cacaoi NBRC 12748.</title>
        <authorList>
            <person name="Hosoyama A."/>
            <person name="Uohara A."/>
            <person name="Ohji S."/>
            <person name="Ichikawa N."/>
        </authorList>
    </citation>
    <scope>NUCLEOTIDE SEQUENCE [LARGE SCALE GENOMIC DNA]</scope>
    <source>
        <strain evidence="7 8">NBRC 12748</strain>
    </source>
</reference>
<keyword evidence="1" id="KW-0328">Glycosyltransferase</keyword>
<dbReference type="GO" id="GO:0005829">
    <property type="term" value="C:cytosol"/>
    <property type="evidence" value="ECO:0007669"/>
    <property type="project" value="TreeGrafter"/>
</dbReference>
<evidence type="ECO:0000256" key="3">
    <source>
        <dbReference type="ARBA" id="ARBA00022822"/>
    </source>
</evidence>
<feature type="region of interest" description="Disordered" evidence="5">
    <location>
        <begin position="359"/>
        <end position="381"/>
    </location>
</feature>
<feature type="domain" description="Glycosyl transferase family 3" evidence="6">
    <location>
        <begin position="97"/>
        <end position="346"/>
    </location>
</feature>
<dbReference type="Gene3D" id="3.40.1030.10">
    <property type="entry name" value="Nucleoside phosphorylase/phosphoribosyltransferase catalytic domain"/>
    <property type="match status" value="1"/>
</dbReference>